<protein>
    <submittedName>
        <fullName evidence="2">Integrating conjugative element ParB</fullName>
    </submittedName>
</protein>
<feature type="region of interest" description="Disordered" evidence="1">
    <location>
        <begin position="296"/>
        <end position="370"/>
    </location>
</feature>
<dbReference type="OrthoDB" id="7656008at2"/>
<dbReference type="InterPro" id="IPR022304">
    <property type="entry name" value="ICE_PFGI_1_ParB"/>
</dbReference>
<name>A0A010SZ29_PSEFL</name>
<comment type="caution">
    <text evidence="2">The sequence shown here is derived from an EMBL/GenBank/DDBJ whole genome shotgun (WGS) entry which is preliminary data.</text>
</comment>
<evidence type="ECO:0000313" key="3">
    <source>
        <dbReference type="Proteomes" id="UP000022611"/>
    </source>
</evidence>
<dbReference type="eggNOG" id="COG1475">
    <property type="taxonomic scope" value="Bacteria"/>
</dbReference>
<evidence type="ECO:0000256" key="1">
    <source>
        <dbReference type="SAM" id="MobiDB-lite"/>
    </source>
</evidence>
<dbReference type="Proteomes" id="UP000022611">
    <property type="component" value="Unassembled WGS sequence"/>
</dbReference>
<organism evidence="2 3">
    <name type="scientific">Pseudomonas fluorescens HK44</name>
    <dbReference type="NCBI Taxonomy" id="1042209"/>
    <lineage>
        <taxon>Bacteria</taxon>
        <taxon>Pseudomonadati</taxon>
        <taxon>Pseudomonadota</taxon>
        <taxon>Gammaproteobacteria</taxon>
        <taxon>Pseudomonadales</taxon>
        <taxon>Pseudomonadaceae</taxon>
        <taxon>Pseudomonas</taxon>
    </lineage>
</organism>
<feature type="compositionally biased region" description="Low complexity" evidence="1">
    <location>
        <begin position="331"/>
        <end position="346"/>
    </location>
</feature>
<gene>
    <name evidence="2" type="ORF">HK44_021680</name>
</gene>
<dbReference type="InterPro" id="IPR036086">
    <property type="entry name" value="ParB/Sulfiredoxin_sf"/>
</dbReference>
<reference evidence="2 3" key="1">
    <citation type="journal article" date="2011" name="J. Bacteriol.">
        <title>Draft genome sequence of the polycyclic aromatic hydrocarbon-degrading, genetically engineered bioluminescent bioreporter Pseudomonas fluorescens HK44.</title>
        <authorList>
            <person name="Chauhan A."/>
            <person name="Layton A.C."/>
            <person name="Williams D.E."/>
            <person name="Smartt A.E."/>
            <person name="Ripp S."/>
            <person name="Karpinets T.V."/>
            <person name="Brown S.D."/>
            <person name="Sayler G.S."/>
        </authorList>
    </citation>
    <scope>NUCLEOTIDE SEQUENCE [LARGE SCALE GENOMIC DNA]</scope>
    <source>
        <strain evidence="2 3">HK44</strain>
    </source>
</reference>
<dbReference type="SUPFAM" id="SSF110849">
    <property type="entry name" value="ParB/Sulfiredoxin"/>
    <property type="match status" value="1"/>
</dbReference>
<accession>A0A010SZ29</accession>
<dbReference type="AlphaFoldDB" id="A0A010SZ29"/>
<dbReference type="NCBIfam" id="TIGR03764">
    <property type="entry name" value="ICE_PFGI_1_parB"/>
    <property type="match status" value="1"/>
</dbReference>
<evidence type="ECO:0000313" key="2">
    <source>
        <dbReference type="EMBL" id="EXF95948.1"/>
    </source>
</evidence>
<dbReference type="RefSeq" id="WP_019689284.1">
    <property type="nucleotide sequence ID" value="NZ_AFOY02000004.1"/>
</dbReference>
<dbReference type="PATRIC" id="fig|1042209.11.peg.870"/>
<dbReference type="EMBL" id="AFOY02000004">
    <property type="protein sequence ID" value="EXF95948.1"/>
    <property type="molecule type" value="Genomic_DNA"/>
</dbReference>
<sequence length="574" mass="62881">MTDASPEDIASKLLSDGFTRNGPVASSMSDPIADTPMVVTLDQLRSYELDPRLTRNPLYEEIKASIRQRGLDAPPPITRRPSADHYIIRNGGNTRLAILRDLWSESKDERFFRIGCLFRPWPERGEIVALTGHLAENELHGGLSFIERALGVEKVRELYEQEDGKSLSQSELARRLKTDGYPVPQPHISRMQEAIQFLLPAIPNVLYAGLGRPQVEQLTSLRRAGSRIWDARMTRNSASIDFATLFQDVLMVFDSPGSFAAQRVQDELIGQMADLLGVDYDTLAFEITDSEKRWQLLNSDPNNTSSTATTGQAPTSQPTLPSTVAPPPSASTPRTTETSRTSASEPHTLQGESAARPPADAVEDQQDKDDRSVLFQEHIVSPAETTDRLQSIQRLVADHTGETPPDFGTNVLQAIPVQAGGLYPISDVWYIDPSLDTPDRLRIHIAQFAREIANEAGLDDGIVTCDEGIGFTCTPTFGELDMPSNLPGALLSLLHALSAPYQPVGTLPVRINTAQLAEDLGALLLGQVRTPSSQQVVRLSDSGLVKLFRLLRLARRLLDIEAGITDGDTAMHGS</sequence>
<proteinExistence type="predicted"/>
<dbReference type="HOGENOM" id="CLU_028960_2_0_6"/>
<feature type="compositionally biased region" description="Polar residues" evidence="1">
    <location>
        <begin position="296"/>
        <end position="320"/>
    </location>
</feature>